<proteinExistence type="predicted"/>
<name>F2Q5W9_TRIEC</name>
<feature type="compositionally biased region" description="Basic and acidic residues" evidence="1">
    <location>
        <begin position="18"/>
        <end position="29"/>
    </location>
</feature>
<evidence type="ECO:0000313" key="2">
    <source>
        <dbReference type="EMBL" id="EGE09537.1"/>
    </source>
</evidence>
<evidence type="ECO:0000313" key="3">
    <source>
        <dbReference type="Proteomes" id="UP000009169"/>
    </source>
</evidence>
<feature type="region of interest" description="Disordered" evidence="1">
    <location>
        <begin position="1"/>
        <end position="29"/>
    </location>
</feature>
<protein>
    <submittedName>
        <fullName evidence="2">Uncharacterized protein</fullName>
    </submittedName>
</protein>
<organism evidence="2 3">
    <name type="scientific">Trichophyton equinum (strain ATCC MYA-4606 / CBS 127.97)</name>
    <name type="common">Horse ringworm fungus</name>
    <dbReference type="NCBI Taxonomy" id="559882"/>
    <lineage>
        <taxon>Eukaryota</taxon>
        <taxon>Fungi</taxon>
        <taxon>Dikarya</taxon>
        <taxon>Ascomycota</taxon>
        <taxon>Pezizomycotina</taxon>
        <taxon>Eurotiomycetes</taxon>
        <taxon>Eurotiomycetidae</taxon>
        <taxon>Onygenales</taxon>
        <taxon>Arthrodermataceae</taxon>
        <taxon>Trichophyton</taxon>
    </lineage>
</organism>
<feature type="compositionally biased region" description="Acidic residues" evidence="1">
    <location>
        <begin position="1"/>
        <end position="17"/>
    </location>
</feature>
<keyword evidence="3" id="KW-1185">Reference proteome</keyword>
<accession>F2Q5W9</accession>
<dbReference type="VEuPathDB" id="FungiDB:TEQG_08856"/>
<dbReference type="EMBL" id="DS995814">
    <property type="protein sequence ID" value="EGE09537.1"/>
    <property type="molecule type" value="Genomic_DNA"/>
</dbReference>
<dbReference type="HOGENOM" id="CLU_2559930_0_0_1"/>
<evidence type="ECO:0000256" key="1">
    <source>
        <dbReference type="SAM" id="MobiDB-lite"/>
    </source>
</evidence>
<dbReference type="AlphaFoldDB" id="F2Q5W9"/>
<gene>
    <name evidence="2" type="ORF">TEQG_08856</name>
</gene>
<reference evidence="3" key="1">
    <citation type="journal article" date="2012" name="MBio">
        <title>Comparative genome analysis of Trichophyton rubrum and related dermatophytes reveals candidate genes involved in infection.</title>
        <authorList>
            <person name="Martinez D.A."/>
            <person name="Oliver B.G."/>
            <person name="Graeser Y."/>
            <person name="Goldberg J.M."/>
            <person name="Li W."/>
            <person name="Martinez-Rossi N.M."/>
            <person name="Monod M."/>
            <person name="Shelest E."/>
            <person name="Barton R.C."/>
            <person name="Birch E."/>
            <person name="Brakhage A.A."/>
            <person name="Chen Z."/>
            <person name="Gurr S.J."/>
            <person name="Heiman D."/>
            <person name="Heitman J."/>
            <person name="Kosti I."/>
            <person name="Rossi A."/>
            <person name="Saif S."/>
            <person name="Samalova M."/>
            <person name="Saunders C.W."/>
            <person name="Shea T."/>
            <person name="Summerbell R.C."/>
            <person name="Xu J."/>
            <person name="Young S."/>
            <person name="Zeng Q."/>
            <person name="Birren B.W."/>
            <person name="Cuomo C.A."/>
            <person name="White T.C."/>
        </authorList>
    </citation>
    <scope>NUCLEOTIDE SEQUENCE [LARGE SCALE GENOMIC DNA]</scope>
    <source>
        <strain evidence="3">ATCC MYA-4606 / CBS 127.97</strain>
    </source>
</reference>
<sequence length="82" mass="9407">MGIENGYDEDENEDGEEEASRPDIERKEAKEKVVVKQALQTFPFLFSVKKEWKAAKKEYYGDWAAKKRKKKGGEDPADAEVP</sequence>
<dbReference type="Proteomes" id="UP000009169">
    <property type="component" value="Unassembled WGS sequence"/>
</dbReference>